<dbReference type="InterPro" id="IPR029063">
    <property type="entry name" value="SAM-dependent_MTases_sf"/>
</dbReference>
<dbReference type="GO" id="GO:0032259">
    <property type="term" value="P:methylation"/>
    <property type="evidence" value="ECO:0007669"/>
    <property type="project" value="UniProtKB-KW"/>
</dbReference>
<evidence type="ECO:0000259" key="1">
    <source>
        <dbReference type="Pfam" id="PF13649"/>
    </source>
</evidence>
<dbReference type="CDD" id="cd02440">
    <property type="entry name" value="AdoMet_MTases"/>
    <property type="match status" value="1"/>
</dbReference>
<feature type="domain" description="Methyltransferase" evidence="1">
    <location>
        <begin position="149"/>
        <end position="246"/>
    </location>
</feature>
<dbReference type="GO" id="GO:0008168">
    <property type="term" value="F:methyltransferase activity"/>
    <property type="evidence" value="ECO:0007669"/>
    <property type="project" value="UniProtKB-KW"/>
</dbReference>
<dbReference type="Proteomes" id="UP000603912">
    <property type="component" value="Unassembled WGS sequence"/>
</dbReference>
<keyword evidence="3" id="KW-1185">Reference proteome</keyword>
<name>A0A917IBP1_9HYPH</name>
<dbReference type="SUPFAM" id="SSF53335">
    <property type="entry name" value="S-adenosyl-L-methionine-dependent methyltransferases"/>
    <property type="match status" value="1"/>
</dbReference>
<gene>
    <name evidence="2" type="ORF">GCM10007036_44680</name>
</gene>
<organism evidence="2 3">
    <name type="scientific">Alsobacter metallidurans</name>
    <dbReference type="NCBI Taxonomy" id="340221"/>
    <lineage>
        <taxon>Bacteria</taxon>
        <taxon>Pseudomonadati</taxon>
        <taxon>Pseudomonadota</taxon>
        <taxon>Alphaproteobacteria</taxon>
        <taxon>Hyphomicrobiales</taxon>
        <taxon>Alsobacteraceae</taxon>
        <taxon>Alsobacter</taxon>
    </lineage>
</organism>
<dbReference type="PANTHER" id="PTHR42912:SF94">
    <property type="entry name" value="METHYLTRANSFERASE TYPE 11 DOMAIN-CONTAINING PROTEIN"/>
    <property type="match status" value="1"/>
</dbReference>
<accession>A0A917IBP1</accession>
<proteinExistence type="predicted"/>
<sequence length="298" mass="31077">MADASAPIASALARATAAGCPPHLGLMHLLMAAPSEAAARDALRDAVAAQPDEAARTRLAAVERCWAERPHAWSTIHDVLAQARHDAHALSPQAAVAEWAGVFDSLAASAPDAGVALYGLGDPALTAQVSRELVDALQRWGALRANAIVLDFGCGVGRLSALIAPRCRRLLGLDVSAGMVAEARRRCAALPNAAFAQANGRDLEGVANASIDLALAVDVFPYLVQAGGDLAPRMVDELARTLAPGGRLVLANLSYRGDDARDAHDLAAWATAAGLTLDGEPDRPFTLWDGLVFRLRKA</sequence>
<dbReference type="Pfam" id="PF13649">
    <property type="entry name" value="Methyltransf_25"/>
    <property type="match status" value="1"/>
</dbReference>
<dbReference type="InterPro" id="IPR041698">
    <property type="entry name" value="Methyltransf_25"/>
</dbReference>
<dbReference type="Gene3D" id="3.40.50.150">
    <property type="entry name" value="Vaccinia Virus protein VP39"/>
    <property type="match status" value="1"/>
</dbReference>
<protein>
    <submittedName>
        <fullName evidence="2">Type 11 methyltransferase</fullName>
    </submittedName>
</protein>
<dbReference type="InterPro" id="IPR050508">
    <property type="entry name" value="Methyltransf_Superfamily"/>
</dbReference>
<reference evidence="2" key="1">
    <citation type="journal article" date="2014" name="Int. J. Syst. Evol. Microbiol.">
        <title>Complete genome sequence of Corynebacterium casei LMG S-19264T (=DSM 44701T), isolated from a smear-ripened cheese.</title>
        <authorList>
            <consortium name="US DOE Joint Genome Institute (JGI-PGF)"/>
            <person name="Walter F."/>
            <person name="Albersmeier A."/>
            <person name="Kalinowski J."/>
            <person name="Ruckert C."/>
        </authorList>
    </citation>
    <scope>NUCLEOTIDE SEQUENCE</scope>
    <source>
        <strain evidence="2">CGMCC 1.12214</strain>
    </source>
</reference>
<keyword evidence="2" id="KW-0489">Methyltransferase</keyword>
<dbReference type="EMBL" id="BMES01000003">
    <property type="protein sequence ID" value="GGH32641.1"/>
    <property type="molecule type" value="Genomic_DNA"/>
</dbReference>
<evidence type="ECO:0000313" key="3">
    <source>
        <dbReference type="Proteomes" id="UP000603912"/>
    </source>
</evidence>
<evidence type="ECO:0000313" key="2">
    <source>
        <dbReference type="EMBL" id="GGH32641.1"/>
    </source>
</evidence>
<keyword evidence="2" id="KW-0808">Transferase</keyword>
<dbReference type="PANTHER" id="PTHR42912">
    <property type="entry name" value="METHYLTRANSFERASE"/>
    <property type="match status" value="1"/>
</dbReference>
<dbReference type="RefSeq" id="WP_188520020.1">
    <property type="nucleotide sequence ID" value="NZ_BMES01000003.1"/>
</dbReference>
<reference evidence="2" key="2">
    <citation type="submission" date="2020-09" db="EMBL/GenBank/DDBJ databases">
        <authorList>
            <person name="Sun Q."/>
            <person name="Zhou Y."/>
        </authorList>
    </citation>
    <scope>NUCLEOTIDE SEQUENCE</scope>
    <source>
        <strain evidence="2">CGMCC 1.12214</strain>
    </source>
</reference>
<dbReference type="AlphaFoldDB" id="A0A917IBP1"/>
<comment type="caution">
    <text evidence="2">The sequence shown here is derived from an EMBL/GenBank/DDBJ whole genome shotgun (WGS) entry which is preliminary data.</text>
</comment>